<reference evidence="2 3" key="1">
    <citation type="submission" date="2018-05" db="EMBL/GenBank/DDBJ databases">
        <title>Genomic Encyclopedia of Type Strains, Phase IV (KMG-V): Genome sequencing to study the core and pangenomes of soil and plant-associated prokaryotes.</title>
        <authorList>
            <person name="Whitman W."/>
        </authorList>
    </citation>
    <scope>NUCLEOTIDE SEQUENCE [LARGE SCALE GENOMIC DNA]</scope>
    <source>
        <strain evidence="2 3">PNG 92-11</strain>
    </source>
</reference>
<evidence type="ECO:0000313" key="3">
    <source>
        <dbReference type="Proteomes" id="UP000245996"/>
    </source>
</evidence>
<sequence>MGRISISELDNFIGVYFGQDYVMAEPGHEIEPKIQAYIHDMPDANLHALLADIELFLDESDDTERDFRAHYKGEFVPANWDTTAQAFLVRVQDRVSDALKSRES</sequence>
<dbReference type="RefSeq" id="WP_109654140.1">
    <property type="nucleotide sequence ID" value="NZ_JBBJPU010000022.1"/>
</dbReference>
<dbReference type="AlphaFoldDB" id="A0ABD6XJZ2"/>
<dbReference type="Proteomes" id="UP000245996">
    <property type="component" value="Unassembled WGS sequence"/>
</dbReference>
<name>A0ABD6XJZ2_ENTAG</name>
<comment type="caution">
    <text evidence="2">The sequence shown here is derived from an EMBL/GenBank/DDBJ whole genome shotgun (WGS) entry which is preliminary data.</text>
</comment>
<dbReference type="EMBL" id="QGHE01000017">
    <property type="protein sequence ID" value="PWJ73901.1"/>
    <property type="molecule type" value="Genomic_DNA"/>
</dbReference>
<organism evidence="2 3">
    <name type="scientific">Enterobacter agglomerans</name>
    <name type="common">Erwinia herbicola</name>
    <name type="synonym">Pantoea agglomerans</name>
    <dbReference type="NCBI Taxonomy" id="549"/>
    <lineage>
        <taxon>Bacteria</taxon>
        <taxon>Pseudomonadati</taxon>
        <taxon>Pseudomonadota</taxon>
        <taxon>Gammaproteobacteria</taxon>
        <taxon>Enterobacterales</taxon>
        <taxon>Erwiniaceae</taxon>
        <taxon>Pantoea</taxon>
        <taxon>Pantoea agglomerans group</taxon>
    </lineage>
</organism>
<evidence type="ECO:0000259" key="1">
    <source>
        <dbReference type="Pfam" id="PF18593"/>
    </source>
</evidence>
<protein>
    <recommendedName>
        <fullName evidence="1">CdiI immunity protein domain-containing protein</fullName>
    </recommendedName>
</protein>
<dbReference type="Pfam" id="PF18593">
    <property type="entry name" value="CdiI_2"/>
    <property type="match status" value="1"/>
</dbReference>
<dbReference type="InterPro" id="IPR041129">
    <property type="entry name" value="CdiI_2"/>
</dbReference>
<gene>
    <name evidence="2" type="ORF">C7430_11728</name>
</gene>
<accession>A0ABD6XJZ2</accession>
<proteinExistence type="predicted"/>
<evidence type="ECO:0000313" key="2">
    <source>
        <dbReference type="EMBL" id="PWJ73901.1"/>
    </source>
</evidence>
<feature type="domain" description="CdiI immunity protein" evidence="1">
    <location>
        <begin position="6"/>
        <end position="94"/>
    </location>
</feature>